<organism evidence="1">
    <name type="scientific">marine sediment metagenome</name>
    <dbReference type="NCBI Taxonomy" id="412755"/>
    <lineage>
        <taxon>unclassified sequences</taxon>
        <taxon>metagenomes</taxon>
        <taxon>ecological metagenomes</taxon>
    </lineage>
</organism>
<dbReference type="AlphaFoldDB" id="X1HUJ5"/>
<protein>
    <recommendedName>
        <fullName evidence="2">Peptidase U32 collagenase domain-containing protein</fullName>
    </recommendedName>
</protein>
<evidence type="ECO:0008006" key="2">
    <source>
        <dbReference type="Google" id="ProtNLM"/>
    </source>
</evidence>
<gene>
    <name evidence="1" type="ORF">S03H2_51512</name>
</gene>
<comment type="caution">
    <text evidence="1">The sequence shown here is derived from an EMBL/GenBank/DDBJ whole genome shotgun (WGS) entry which is preliminary data.</text>
</comment>
<sequence length="249" mass="27410">MEKIVQAMERLGMPKGDLYELPTSSKTFPDGANYRVEISGIETVKVLEATIDEAQKQGVPFHRAISVVRGATFFTRDELKEFAQIAHDAQVEVIITPGPRPTWDIGRQIATPEGAISGLRLRGMDSVINYVMDIERCIKLGFRGFLVWDEGVLSLLNGMRQNGDLPQDVIFKVSIFAGHANPAGVKLLESLGAGTCNPIADLTLPMLAAIRSVTSIPFDIHIQLWSSMGGYNRIYETPEIARVASPCYF</sequence>
<name>X1HUJ5_9ZZZZ</name>
<proteinExistence type="predicted"/>
<reference evidence="1" key="1">
    <citation type="journal article" date="2014" name="Front. Microbiol.">
        <title>High frequency of phylogenetically diverse reductive dehalogenase-homologous genes in deep subseafloor sedimentary metagenomes.</title>
        <authorList>
            <person name="Kawai M."/>
            <person name="Futagami T."/>
            <person name="Toyoda A."/>
            <person name="Takaki Y."/>
            <person name="Nishi S."/>
            <person name="Hori S."/>
            <person name="Arai W."/>
            <person name="Tsubouchi T."/>
            <person name="Morono Y."/>
            <person name="Uchiyama I."/>
            <person name="Ito T."/>
            <person name="Fujiyama A."/>
            <person name="Inagaki F."/>
            <person name="Takami H."/>
        </authorList>
    </citation>
    <scope>NUCLEOTIDE SEQUENCE</scope>
    <source>
        <strain evidence="1">Expedition CK06-06</strain>
    </source>
</reference>
<evidence type="ECO:0000313" key="1">
    <source>
        <dbReference type="EMBL" id="GAH73851.1"/>
    </source>
</evidence>
<accession>X1HUJ5</accession>
<dbReference type="EMBL" id="BARU01032685">
    <property type="protein sequence ID" value="GAH73851.1"/>
    <property type="molecule type" value="Genomic_DNA"/>
</dbReference>
<feature type="non-terminal residue" evidence="1">
    <location>
        <position position="249"/>
    </location>
</feature>